<evidence type="ECO:0000256" key="5">
    <source>
        <dbReference type="ARBA" id="ARBA00022840"/>
    </source>
</evidence>
<dbReference type="Proteomes" id="UP000238169">
    <property type="component" value="Unassembled WGS sequence"/>
</dbReference>
<dbReference type="CDD" id="cd02020">
    <property type="entry name" value="CMPK"/>
    <property type="match status" value="1"/>
</dbReference>
<dbReference type="AlphaFoldDB" id="A0A2U3I6W3"/>
<dbReference type="GO" id="GO:0005829">
    <property type="term" value="C:cytosol"/>
    <property type="evidence" value="ECO:0007669"/>
    <property type="project" value="TreeGrafter"/>
</dbReference>
<dbReference type="InterPro" id="IPR011994">
    <property type="entry name" value="Cytidylate_kinase_dom"/>
</dbReference>
<dbReference type="InterPro" id="IPR003136">
    <property type="entry name" value="Cytidylate_kin"/>
</dbReference>
<feature type="compositionally biased region" description="Basic and acidic residues" evidence="9">
    <location>
        <begin position="1"/>
        <end position="22"/>
    </location>
</feature>
<feature type="region of interest" description="Disordered" evidence="9">
    <location>
        <begin position="1"/>
        <end position="36"/>
    </location>
</feature>
<feature type="binding site" evidence="8">
    <location>
        <begin position="37"/>
        <end position="45"/>
    </location>
    <ligand>
        <name>ATP</name>
        <dbReference type="ChEBI" id="CHEBI:30616"/>
    </ligand>
</feature>
<dbReference type="GO" id="GO:0015949">
    <property type="term" value="P:nucleobase-containing small molecule interconversion"/>
    <property type="evidence" value="ECO:0007669"/>
    <property type="project" value="TreeGrafter"/>
</dbReference>
<dbReference type="EMBL" id="OGTP01000009">
    <property type="protein sequence ID" value="SPB15920.1"/>
    <property type="molecule type" value="Genomic_DNA"/>
</dbReference>
<dbReference type="Gene3D" id="3.40.50.300">
    <property type="entry name" value="P-loop containing nucleotide triphosphate hydrolases"/>
    <property type="match status" value="1"/>
</dbReference>
<dbReference type="EC" id="2.7.4.25" evidence="8"/>
<evidence type="ECO:0000313" key="12">
    <source>
        <dbReference type="Proteomes" id="UP000238169"/>
    </source>
</evidence>
<evidence type="ECO:0000256" key="2">
    <source>
        <dbReference type="ARBA" id="ARBA00022679"/>
    </source>
</evidence>
<keyword evidence="12" id="KW-1185">Reference proteome</keyword>
<dbReference type="GO" id="GO:0005524">
    <property type="term" value="F:ATP binding"/>
    <property type="evidence" value="ECO:0007669"/>
    <property type="project" value="UniProtKB-UniRule"/>
</dbReference>
<sequence length="246" mass="26714">MKRDEFEFNDRNNGPDRPDSMKPTRPFAPTPVITIDGPTASGKGTVAAIVAATLGFHLLDSGALYRLAALASIRYEVAKDDAPGLAKLVEALHITFREGCAQLDGVDVSGEIRQEEVGNRASAIAVHPEVRQALVARQRAFRKRPGLVADGRDMGTVIFPDATLKVFLTASAEARAARRYKQLMQKGFSANMDDLLRDLRARDDRDMNRSAAPLKPAADAKTLDTSGLSIDQAVEQIIGWYGAIRV</sequence>
<evidence type="ECO:0000256" key="8">
    <source>
        <dbReference type="HAMAP-Rule" id="MF_00238"/>
    </source>
</evidence>
<comment type="catalytic activity">
    <reaction evidence="7 8">
        <text>CMP + ATP = CDP + ADP</text>
        <dbReference type="Rhea" id="RHEA:11600"/>
        <dbReference type="ChEBI" id="CHEBI:30616"/>
        <dbReference type="ChEBI" id="CHEBI:58069"/>
        <dbReference type="ChEBI" id="CHEBI:60377"/>
        <dbReference type="ChEBI" id="CHEBI:456216"/>
        <dbReference type="EC" id="2.7.4.25"/>
    </reaction>
</comment>
<evidence type="ECO:0000313" key="11">
    <source>
        <dbReference type="EMBL" id="SPB15920.1"/>
    </source>
</evidence>
<dbReference type="HAMAP" id="MF_00238">
    <property type="entry name" value="Cytidyl_kinase_type1"/>
    <property type="match status" value="1"/>
</dbReference>
<keyword evidence="4 8" id="KW-0418">Kinase</keyword>
<evidence type="ECO:0000259" key="10">
    <source>
        <dbReference type="Pfam" id="PF02224"/>
    </source>
</evidence>
<accession>A0A2U3I6W3</accession>
<dbReference type="GO" id="GO:0036430">
    <property type="term" value="F:CMP kinase activity"/>
    <property type="evidence" value="ECO:0007669"/>
    <property type="project" value="RHEA"/>
</dbReference>
<dbReference type="PANTHER" id="PTHR21299:SF2">
    <property type="entry name" value="CYTIDYLATE KINASE"/>
    <property type="match status" value="1"/>
</dbReference>
<name>A0A2U3I6W3_9BURK</name>
<evidence type="ECO:0000256" key="9">
    <source>
        <dbReference type="SAM" id="MobiDB-lite"/>
    </source>
</evidence>
<dbReference type="InterPro" id="IPR027417">
    <property type="entry name" value="P-loop_NTPase"/>
</dbReference>
<proteinExistence type="inferred from homology"/>
<evidence type="ECO:0000256" key="4">
    <source>
        <dbReference type="ARBA" id="ARBA00022777"/>
    </source>
</evidence>
<keyword evidence="8" id="KW-0963">Cytoplasm</keyword>
<dbReference type="GO" id="GO:0006220">
    <property type="term" value="P:pyrimidine nucleotide metabolic process"/>
    <property type="evidence" value="ECO:0007669"/>
    <property type="project" value="UniProtKB-UniRule"/>
</dbReference>
<organism evidence="11 12">
    <name type="scientific">Caballeronia novacaledonica</name>
    <dbReference type="NCBI Taxonomy" id="1544861"/>
    <lineage>
        <taxon>Bacteria</taxon>
        <taxon>Pseudomonadati</taxon>
        <taxon>Pseudomonadota</taxon>
        <taxon>Betaproteobacteria</taxon>
        <taxon>Burkholderiales</taxon>
        <taxon>Burkholderiaceae</taxon>
        <taxon>Caballeronia</taxon>
    </lineage>
</organism>
<reference evidence="12" key="1">
    <citation type="submission" date="2018-01" db="EMBL/GenBank/DDBJ databases">
        <authorList>
            <person name="Peeters C."/>
        </authorList>
    </citation>
    <scope>NUCLEOTIDE SEQUENCE [LARGE SCALE GENOMIC DNA]</scope>
</reference>
<dbReference type="Pfam" id="PF02224">
    <property type="entry name" value="Cytidylate_kin"/>
    <property type="match status" value="1"/>
</dbReference>
<evidence type="ECO:0000256" key="6">
    <source>
        <dbReference type="ARBA" id="ARBA00047615"/>
    </source>
</evidence>
<evidence type="ECO:0000256" key="1">
    <source>
        <dbReference type="ARBA" id="ARBA00009427"/>
    </source>
</evidence>
<protein>
    <recommendedName>
        <fullName evidence="8">Cytidylate kinase</fullName>
        <shortName evidence="8">CK</shortName>
        <ecNumber evidence="8">2.7.4.25</ecNumber>
    </recommendedName>
    <alternativeName>
        <fullName evidence="8">Cytidine monophosphate kinase</fullName>
        <shortName evidence="8">CMP kinase</shortName>
    </alternativeName>
</protein>
<keyword evidence="5 8" id="KW-0067">ATP-binding</keyword>
<dbReference type="GO" id="GO:0036431">
    <property type="term" value="F:dCMP kinase activity"/>
    <property type="evidence" value="ECO:0007669"/>
    <property type="project" value="InterPro"/>
</dbReference>
<feature type="domain" description="Cytidylate kinase" evidence="10">
    <location>
        <begin position="33"/>
        <end position="238"/>
    </location>
</feature>
<evidence type="ECO:0000256" key="3">
    <source>
        <dbReference type="ARBA" id="ARBA00022741"/>
    </source>
</evidence>
<keyword evidence="2 8" id="KW-0808">Transferase</keyword>
<evidence type="ECO:0000256" key="7">
    <source>
        <dbReference type="ARBA" id="ARBA00048478"/>
    </source>
</evidence>
<dbReference type="SUPFAM" id="SSF52540">
    <property type="entry name" value="P-loop containing nucleoside triphosphate hydrolases"/>
    <property type="match status" value="1"/>
</dbReference>
<comment type="catalytic activity">
    <reaction evidence="6 8">
        <text>dCMP + ATP = dCDP + ADP</text>
        <dbReference type="Rhea" id="RHEA:25094"/>
        <dbReference type="ChEBI" id="CHEBI:30616"/>
        <dbReference type="ChEBI" id="CHEBI:57566"/>
        <dbReference type="ChEBI" id="CHEBI:58593"/>
        <dbReference type="ChEBI" id="CHEBI:456216"/>
        <dbReference type="EC" id="2.7.4.25"/>
    </reaction>
</comment>
<dbReference type="NCBIfam" id="TIGR00017">
    <property type="entry name" value="cmk"/>
    <property type="match status" value="1"/>
</dbReference>
<keyword evidence="3 8" id="KW-0547">Nucleotide-binding</keyword>
<comment type="subcellular location">
    <subcellularLocation>
        <location evidence="8">Cytoplasm</location>
    </subcellularLocation>
</comment>
<gene>
    <name evidence="8" type="primary">cmk</name>
    <name evidence="11" type="ORF">NOV72_03127</name>
</gene>
<comment type="similarity">
    <text evidence="1 8">Belongs to the cytidylate kinase family. Type 1 subfamily.</text>
</comment>
<dbReference type="PANTHER" id="PTHR21299">
    <property type="entry name" value="CYTIDYLATE KINASE/PANTOATE-BETA-ALANINE LIGASE"/>
    <property type="match status" value="1"/>
</dbReference>